<feature type="compositionally biased region" description="Low complexity" evidence="1">
    <location>
        <begin position="13"/>
        <end position="24"/>
    </location>
</feature>
<feature type="region of interest" description="Disordered" evidence="1">
    <location>
        <begin position="1"/>
        <end position="108"/>
    </location>
</feature>
<dbReference type="AlphaFoldDB" id="W0RI12"/>
<dbReference type="Proteomes" id="UP000019151">
    <property type="component" value="Chromosome"/>
</dbReference>
<sequence length="217" mass="23056">MARDLAAVDVRYTPPSGTPTVGSPNEPAGPATFGAFDEIVDDEVEEPVFEDDISAETEGLYEEEPEHGERSQQAGGSRGRSGRASARGEETTRNEPRESNATGTASDDDTNALLGAALIGAAIGAGLGLLASRAFEGDAMSVVMRSARKRVKRGVRSGRKAASAAGSAAGEALGDARDAVGHFAERARDSFESALQREVRQLRKAARRRRRRLAFWR</sequence>
<dbReference type="RefSeq" id="WP_025412185.1">
    <property type="nucleotide sequence ID" value="NZ_CP007128.1"/>
</dbReference>
<dbReference type="EMBL" id="CP007128">
    <property type="protein sequence ID" value="AHG90719.1"/>
    <property type="molecule type" value="Genomic_DNA"/>
</dbReference>
<evidence type="ECO:0000256" key="1">
    <source>
        <dbReference type="SAM" id="MobiDB-lite"/>
    </source>
</evidence>
<protein>
    <submittedName>
        <fullName evidence="3">Uncharacterized protein</fullName>
    </submittedName>
</protein>
<feature type="compositionally biased region" description="Acidic residues" evidence="1">
    <location>
        <begin position="38"/>
        <end position="66"/>
    </location>
</feature>
<feature type="transmembrane region" description="Helical" evidence="2">
    <location>
        <begin position="112"/>
        <end position="135"/>
    </location>
</feature>
<evidence type="ECO:0000256" key="2">
    <source>
        <dbReference type="SAM" id="Phobius"/>
    </source>
</evidence>
<feature type="compositionally biased region" description="Basic and acidic residues" evidence="1">
    <location>
        <begin position="86"/>
        <end position="98"/>
    </location>
</feature>
<name>W0RI12_9BACT</name>
<evidence type="ECO:0000313" key="3">
    <source>
        <dbReference type="EMBL" id="AHG90719.1"/>
    </source>
</evidence>
<keyword evidence="2" id="KW-1133">Transmembrane helix</keyword>
<reference evidence="3 4" key="1">
    <citation type="journal article" date="2014" name="Genome Announc.">
        <title>Genome Sequence and Methylome of Soil Bacterium Gemmatirosa kalamazoonensis KBS708T, a Member of the Rarely Cultivated Gemmatimonadetes Phylum.</title>
        <authorList>
            <person name="Debruyn J.M."/>
            <person name="Radosevich M."/>
            <person name="Wommack K.E."/>
            <person name="Polson S.W."/>
            <person name="Hauser L.J."/>
            <person name="Fawaz M.N."/>
            <person name="Korlach J."/>
            <person name="Tsai Y.C."/>
        </authorList>
    </citation>
    <scope>NUCLEOTIDE SEQUENCE [LARGE SCALE GENOMIC DNA]</scope>
    <source>
        <strain evidence="3 4">KBS708</strain>
    </source>
</reference>
<dbReference type="KEGG" id="gba:J421_3182"/>
<proteinExistence type="predicted"/>
<evidence type="ECO:0000313" key="4">
    <source>
        <dbReference type="Proteomes" id="UP000019151"/>
    </source>
</evidence>
<dbReference type="HOGENOM" id="CLU_1270790_0_0_0"/>
<dbReference type="InParanoid" id="W0RI12"/>
<accession>W0RI12</accession>
<keyword evidence="4" id="KW-1185">Reference proteome</keyword>
<keyword evidence="2" id="KW-0812">Transmembrane</keyword>
<keyword evidence="2" id="KW-0472">Membrane</keyword>
<gene>
    <name evidence="3" type="ORF">J421_3182</name>
</gene>
<organism evidence="3 4">
    <name type="scientific">Gemmatirosa kalamazoonensis</name>
    <dbReference type="NCBI Taxonomy" id="861299"/>
    <lineage>
        <taxon>Bacteria</taxon>
        <taxon>Pseudomonadati</taxon>
        <taxon>Gemmatimonadota</taxon>
        <taxon>Gemmatimonadia</taxon>
        <taxon>Gemmatimonadales</taxon>
        <taxon>Gemmatimonadaceae</taxon>
        <taxon>Gemmatirosa</taxon>
    </lineage>
</organism>